<comment type="caution">
    <text evidence="1">The sequence shown here is derived from an EMBL/GenBank/DDBJ whole genome shotgun (WGS) entry which is preliminary data.</text>
</comment>
<accession>A0A5J4QAB5</accession>
<gene>
    <name evidence="1" type="ORF">EZS27_031942</name>
</gene>
<organism evidence="1">
    <name type="scientific">termite gut metagenome</name>
    <dbReference type="NCBI Taxonomy" id="433724"/>
    <lineage>
        <taxon>unclassified sequences</taxon>
        <taxon>metagenomes</taxon>
        <taxon>organismal metagenomes</taxon>
    </lineage>
</organism>
<evidence type="ECO:0000313" key="1">
    <source>
        <dbReference type="EMBL" id="KAA6317990.1"/>
    </source>
</evidence>
<name>A0A5J4QAB5_9ZZZZ</name>
<dbReference type="Pfam" id="PF13155">
    <property type="entry name" value="Toprim_2"/>
    <property type="match status" value="1"/>
</dbReference>
<dbReference type="Gene3D" id="3.40.1360.10">
    <property type="match status" value="1"/>
</dbReference>
<dbReference type="EMBL" id="SNRY01004339">
    <property type="protein sequence ID" value="KAA6317990.1"/>
    <property type="molecule type" value="Genomic_DNA"/>
</dbReference>
<dbReference type="AlphaFoldDB" id="A0A5J4QAB5"/>
<proteinExistence type="predicted"/>
<reference evidence="1" key="1">
    <citation type="submission" date="2019-03" db="EMBL/GenBank/DDBJ databases">
        <title>Single cell metagenomics reveals metabolic interactions within the superorganism composed of flagellate Streblomastix strix and complex community of Bacteroidetes bacteria on its surface.</title>
        <authorList>
            <person name="Treitli S.C."/>
            <person name="Kolisko M."/>
            <person name="Husnik F."/>
            <person name="Keeling P."/>
            <person name="Hampl V."/>
        </authorList>
    </citation>
    <scope>NUCLEOTIDE SEQUENCE</scope>
    <source>
        <strain evidence="1">STM</strain>
    </source>
</reference>
<evidence type="ECO:0008006" key="2">
    <source>
        <dbReference type="Google" id="ProtNLM"/>
    </source>
</evidence>
<protein>
    <recommendedName>
        <fullName evidence="2">DNA primase</fullName>
    </recommendedName>
</protein>
<sequence length="185" mass="21575">MLPITHLALIDFVRERKIDLELANRYCKEIHYRINGRNYFGVGFRNDRDGYELSNPSGFKGCISPKEVTTVWNNRDTCLVFEGFWDFLSYLTLQNLKQSKHDVVILNSVSNVSQATGFIKLHKDIYTYLDNDEAGQKATQLIDSTCSTVYNRSTRYTEYKDLNDYLRQKPKVKPTVKNKHSGFKR</sequence>
<dbReference type="SUPFAM" id="SSF56731">
    <property type="entry name" value="DNA primase core"/>
    <property type="match status" value="1"/>
</dbReference>